<dbReference type="Pfam" id="PF01965">
    <property type="entry name" value="DJ-1_PfpI"/>
    <property type="match status" value="1"/>
</dbReference>
<dbReference type="HOGENOM" id="CLU_000445_44_8_1"/>
<evidence type="ECO:0000259" key="1">
    <source>
        <dbReference type="Pfam" id="PF01965"/>
    </source>
</evidence>
<dbReference type="AlphaFoldDB" id="A0A072P0V7"/>
<proteinExistence type="predicted"/>
<dbReference type="InterPro" id="IPR002818">
    <property type="entry name" value="DJ-1/PfpI"/>
</dbReference>
<dbReference type="OrthoDB" id="5424793at2759"/>
<feature type="domain" description="DJ-1/PfpI" evidence="1">
    <location>
        <begin position="76"/>
        <end position="196"/>
    </location>
</feature>
<dbReference type="GeneID" id="25285649"/>
<comment type="caution">
    <text evidence="2">The sequence shown here is derived from an EMBL/GenBank/DDBJ whole genome shotgun (WGS) entry which is preliminary data.</text>
</comment>
<organism evidence="2 3">
    <name type="scientific">Exophiala aquamarina CBS 119918</name>
    <dbReference type="NCBI Taxonomy" id="1182545"/>
    <lineage>
        <taxon>Eukaryota</taxon>
        <taxon>Fungi</taxon>
        <taxon>Dikarya</taxon>
        <taxon>Ascomycota</taxon>
        <taxon>Pezizomycotina</taxon>
        <taxon>Eurotiomycetes</taxon>
        <taxon>Chaetothyriomycetidae</taxon>
        <taxon>Chaetothyriales</taxon>
        <taxon>Herpotrichiellaceae</taxon>
        <taxon>Exophiala</taxon>
    </lineage>
</organism>
<dbReference type="SUPFAM" id="SSF52317">
    <property type="entry name" value="Class I glutamine amidotransferase-like"/>
    <property type="match status" value="1"/>
</dbReference>
<dbReference type="EMBL" id="AMGV01000014">
    <property type="protein sequence ID" value="KEF53297.1"/>
    <property type="molecule type" value="Genomic_DNA"/>
</dbReference>
<evidence type="ECO:0000313" key="2">
    <source>
        <dbReference type="EMBL" id="KEF53297.1"/>
    </source>
</evidence>
<dbReference type="PANTHER" id="PTHR43130">
    <property type="entry name" value="ARAC-FAMILY TRANSCRIPTIONAL REGULATOR"/>
    <property type="match status" value="1"/>
</dbReference>
<dbReference type="PANTHER" id="PTHR43130:SF7">
    <property type="entry name" value="DJ-1_PFPI DOMAIN-CONTAINING PROTEIN"/>
    <property type="match status" value="1"/>
</dbReference>
<gene>
    <name evidence="2" type="ORF">A1O9_10745</name>
</gene>
<dbReference type="RefSeq" id="XP_013255887.1">
    <property type="nucleotide sequence ID" value="XM_013400433.1"/>
</dbReference>
<sequence length="252" mass="27062">MANSSSAKATSLRVGVLLIPPVQLLDASPIDLFGMCSPEYLQATSLPKPILDLAIPVSIHYISASGPGTTAELTANAFISVTASLSSPEVQPGELDTLLIPGPDPRLLPDDHYLDFIRAHEKASKTDILVICTGSFAAGYAGILNGKRVSGPRGLLPDLKKKFPQARYVERRYETDGRLWSAGGITNGLDLAAAYLHYKVQTELADVVCAMAEVGDRGQDYDTGKAGNLLWWIWLILRSAVKGSKAEKTKKV</sequence>
<dbReference type="Proteomes" id="UP000027920">
    <property type="component" value="Unassembled WGS sequence"/>
</dbReference>
<dbReference type="InterPro" id="IPR052158">
    <property type="entry name" value="INH-QAR"/>
</dbReference>
<dbReference type="Gene3D" id="3.40.50.880">
    <property type="match status" value="1"/>
</dbReference>
<dbReference type="STRING" id="1182545.A0A072P0V7"/>
<keyword evidence="3" id="KW-1185">Reference proteome</keyword>
<accession>A0A072P0V7</accession>
<name>A0A072P0V7_9EURO</name>
<dbReference type="InterPro" id="IPR029062">
    <property type="entry name" value="Class_I_gatase-like"/>
</dbReference>
<protein>
    <recommendedName>
        <fullName evidence="1">DJ-1/PfpI domain-containing protein</fullName>
    </recommendedName>
</protein>
<evidence type="ECO:0000313" key="3">
    <source>
        <dbReference type="Proteomes" id="UP000027920"/>
    </source>
</evidence>
<reference evidence="2 3" key="1">
    <citation type="submission" date="2013-03" db="EMBL/GenBank/DDBJ databases">
        <title>The Genome Sequence of Exophiala aquamarina CBS 119918.</title>
        <authorList>
            <consortium name="The Broad Institute Genomics Platform"/>
            <person name="Cuomo C."/>
            <person name="de Hoog S."/>
            <person name="Gorbushina A."/>
            <person name="Walker B."/>
            <person name="Young S.K."/>
            <person name="Zeng Q."/>
            <person name="Gargeya S."/>
            <person name="Fitzgerald M."/>
            <person name="Haas B."/>
            <person name="Abouelleil A."/>
            <person name="Allen A.W."/>
            <person name="Alvarado L."/>
            <person name="Arachchi H.M."/>
            <person name="Berlin A.M."/>
            <person name="Chapman S.B."/>
            <person name="Gainer-Dewar J."/>
            <person name="Goldberg J."/>
            <person name="Griggs A."/>
            <person name="Gujja S."/>
            <person name="Hansen M."/>
            <person name="Howarth C."/>
            <person name="Imamovic A."/>
            <person name="Ireland A."/>
            <person name="Larimer J."/>
            <person name="McCowan C."/>
            <person name="Murphy C."/>
            <person name="Pearson M."/>
            <person name="Poon T.W."/>
            <person name="Priest M."/>
            <person name="Roberts A."/>
            <person name="Saif S."/>
            <person name="Shea T."/>
            <person name="Sisk P."/>
            <person name="Sykes S."/>
            <person name="Wortman J."/>
            <person name="Nusbaum C."/>
            <person name="Birren B."/>
        </authorList>
    </citation>
    <scope>NUCLEOTIDE SEQUENCE [LARGE SCALE GENOMIC DNA]</scope>
    <source>
        <strain evidence="2 3">CBS 119918</strain>
    </source>
</reference>
<dbReference type="VEuPathDB" id="FungiDB:A1O9_10745"/>